<dbReference type="GeneID" id="9832749"/>
<dbReference type="PRINTS" id="PR00705">
    <property type="entry name" value="PAPAIN"/>
</dbReference>
<protein>
    <submittedName>
        <fullName evidence="5">Cysteine peptidase, cysteine active site</fullName>
    </submittedName>
</protein>
<evidence type="ECO:0000256" key="3">
    <source>
        <dbReference type="SAM" id="Phobius"/>
    </source>
</evidence>
<dbReference type="PANTHER" id="PTHR12411">
    <property type="entry name" value="CYSTEINE PROTEASE FAMILY C1-RELATED"/>
    <property type="match status" value="1"/>
</dbReference>
<gene>
    <name evidence="5" type="ORF">OT_ostta02g03280</name>
</gene>
<dbReference type="Gene3D" id="3.90.70.10">
    <property type="entry name" value="Cysteine proteinases"/>
    <property type="match status" value="1"/>
</dbReference>
<dbReference type="KEGG" id="ota:OT_ostta02g03280"/>
<sequence length="546" mass="61158">MTASARTAQTLEASLSAAIGEREAFEAFEAFATTRGLKREYCGSEKAWPCEESERRAKIFAENFRVLSELEATASLGDESRRHHHHHNDGDDDDGERDESKSSKVSSRVRFGPNLWSVRTKEEFEKSIGTLKPSPTEERDRSKEKKDGWRRMHQEFLRRNEDIWKNERSSEGDLFDAENLPTHWDWRDVGGVGRVWEQGLCGGCWAFTTAAAVEGVHYIWTKEPVTLSPQMLLECDPIDQDCVGGNMVTGYQYAVMKGGISAAGDYPVHPYTLKTSEVGPCRTNTARKHAASIDDYIILDNDWKDLKSAIYMQPVSVAVNALGAPFRFYSGGILTYDDCQPDWNRSPNLINHAVVAVGYGHDDDSDLDYVIIKNSWGENWGEGGYARIAIQGEAYNATCGLLIEAVAPLKLSNLTYADPDYIQGLDDFIDWTPKMDVNTVGGIVYVVLTAVILVAALSMGVLTVISCMTEDDGYYYSDLDYDEYDKHFNVKDQKFGSERDLSGLSVARERSRFEAHSEPVTGLEYAGRSGRDPRDQYDVVPVRDTL</sequence>
<feature type="region of interest" description="Disordered" evidence="2">
    <location>
        <begin position="126"/>
        <end position="147"/>
    </location>
</feature>
<dbReference type="EMBL" id="CAID01000002">
    <property type="protein sequence ID" value="CEG01103.1"/>
    <property type="molecule type" value="Genomic_DNA"/>
</dbReference>
<evidence type="ECO:0000259" key="4">
    <source>
        <dbReference type="SMART" id="SM00645"/>
    </source>
</evidence>
<comment type="caution">
    <text evidence="5">The sequence shown here is derived from an EMBL/GenBank/DDBJ whole genome shotgun (WGS) entry which is preliminary data.</text>
</comment>
<dbReference type="CDD" id="cd02248">
    <property type="entry name" value="Peptidase_C1A"/>
    <property type="match status" value="1"/>
</dbReference>
<evidence type="ECO:0000256" key="1">
    <source>
        <dbReference type="ARBA" id="ARBA00008455"/>
    </source>
</evidence>
<dbReference type="PROSITE" id="PS00639">
    <property type="entry name" value="THIOL_PROTEASE_HIS"/>
    <property type="match status" value="1"/>
</dbReference>
<keyword evidence="6" id="KW-1185">Reference proteome</keyword>
<feature type="domain" description="Peptidase C1A papain C-terminal" evidence="4">
    <location>
        <begin position="180"/>
        <end position="409"/>
    </location>
</feature>
<dbReference type="GO" id="GO:0008234">
    <property type="term" value="F:cysteine-type peptidase activity"/>
    <property type="evidence" value="ECO:0007669"/>
    <property type="project" value="InterPro"/>
</dbReference>
<reference evidence="5 6" key="2">
    <citation type="journal article" date="2014" name="BMC Genomics">
        <title>An improved genome of the model marine alga Ostreococcus tauri unfolds by assessing Illumina de novo assemblies.</title>
        <authorList>
            <person name="Blanc-Mathieu R."/>
            <person name="Verhelst B."/>
            <person name="Derelle E."/>
            <person name="Rombauts S."/>
            <person name="Bouget F.Y."/>
            <person name="Carre I."/>
            <person name="Chateau A."/>
            <person name="Eyre-Walker A."/>
            <person name="Grimsley N."/>
            <person name="Moreau H."/>
            <person name="Piegu B."/>
            <person name="Rivals E."/>
            <person name="Schackwitz W."/>
            <person name="Van de Peer Y."/>
            <person name="Piganeau G."/>
        </authorList>
    </citation>
    <scope>NUCLEOTIDE SEQUENCE [LARGE SCALE GENOMIC DNA]</scope>
    <source>
        <strain evidence="6">OTTH 0595 / CCAP 157/2 / RCC745</strain>
    </source>
</reference>
<evidence type="ECO:0000313" key="6">
    <source>
        <dbReference type="Proteomes" id="UP000009170"/>
    </source>
</evidence>
<keyword evidence="3" id="KW-0812">Transmembrane</keyword>
<keyword evidence="3" id="KW-0472">Membrane</keyword>
<name>A0A090M7U3_OSTTA</name>
<dbReference type="GO" id="GO:0006508">
    <property type="term" value="P:proteolysis"/>
    <property type="evidence" value="ECO:0007669"/>
    <property type="project" value="InterPro"/>
</dbReference>
<dbReference type="SUPFAM" id="SSF54001">
    <property type="entry name" value="Cysteine proteinases"/>
    <property type="match status" value="1"/>
</dbReference>
<dbReference type="InParanoid" id="A0A090M7U3"/>
<comment type="similarity">
    <text evidence="1">Belongs to the peptidase C1 family.</text>
</comment>
<dbReference type="InterPro" id="IPR038765">
    <property type="entry name" value="Papain-like_cys_pep_sf"/>
</dbReference>
<proteinExistence type="inferred from homology"/>
<dbReference type="SMART" id="SM00645">
    <property type="entry name" value="Pept_C1"/>
    <property type="match status" value="1"/>
</dbReference>
<dbReference type="InterPro" id="IPR000668">
    <property type="entry name" value="Peptidase_C1A_C"/>
</dbReference>
<evidence type="ECO:0000313" key="5">
    <source>
        <dbReference type="EMBL" id="CEG01103.1"/>
    </source>
</evidence>
<feature type="compositionally biased region" description="Basic and acidic residues" evidence="2">
    <location>
        <begin position="135"/>
        <end position="147"/>
    </location>
</feature>
<evidence type="ECO:0000256" key="2">
    <source>
        <dbReference type="SAM" id="MobiDB-lite"/>
    </source>
</evidence>
<dbReference type="InterPro" id="IPR013128">
    <property type="entry name" value="Peptidase_C1A"/>
</dbReference>
<dbReference type="OrthoDB" id="511612at2759"/>
<dbReference type="PROSITE" id="PS00139">
    <property type="entry name" value="THIOL_PROTEASE_CYS"/>
    <property type="match status" value="1"/>
</dbReference>
<dbReference type="InterPro" id="IPR025660">
    <property type="entry name" value="Pept_his_AS"/>
</dbReference>
<dbReference type="STRING" id="70448.A0A090M7U3"/>
<feature type="transmembrane region" description="Helical" evidence="3">
    <location>
        <begin position="442"/>
        <end position="465"/>
    </location>
</feature>
<dbReference type="Pfam" id="PF00112">
    <property type="entry name" value="Peptidase_C1"/>
    <property type="match status" value="1"/>
</dbReference>
<dbReference type="Proteomes" id="UP000009170">
    <property type="component" value="Unassembled WGS sequence"/>
</dbReference>
<dbReference type="AlphaFoldDB" id="A0A090M7U3"/>
<feature type="region of interest" description="Disordered" evidence="2">
    <location>
        <begin position="75"/>
        <end position="108"/>
    </location>
</feature>
<dbReference type="InterPro" id="IPR039417">
    <property type="entry name" value="Peptidase_C1A_papain-like"/>
</dbReference>
<reference evidence="6" key="1">
    <citation type="journal article" date="2006" name="Proc. Natl. Acad. Sci. U.S.A.">
        <title>Genome analysis of the smallest free-living eukaryote Ostreococcus tauri unveils many unique features.</title>
        <authorList>
            <person name="Derelle E."/>
            <person name="Ferraz C."/>
            <person name="Rombauts S."/>
            <person name="Rouze P."/>
            <person name="Worden A.Z."/>
            <person name="Robbens S."/>
            <person name="Partensky F."/>
            <person name="Degroeve S."/>
            <person name="Echeynie S."/>
            <person name="Cooke R."/>
            <person name="Saeys Y."/>
            <person name="Wuyts J."/>
            <person name="Jabbari K."/>
            <person name="Bowler C."/>
            <person name="Panaud O."/>
            <person name="Piegu B."/>
            <person name="Ball S.G."/>
            <person name="Ral J.-P."/>
            <person name="Bouget F.-Y."/>
            <person name="Piganeau G."/>
            <person name="De Baets B."/>
            <person name="Picard A."/>
            <person name="Delseny M."/>
            <person name="Demaille J."/>
            <person name="Van de Peer Y."/>
            <person name="Moreau H."/>
        </authorList>
    </citation>
    <scope>NUCLEOTIDE SEQUENCE [LARGE SCALE GENOMIC DNA]</scope>
    <source>
        <strain evidence="6">OTTH 0595 / CCAP 157/2 / RCC745</strain>
    </source>
</reference>
<accession>A0A090M7U3</accession>
<dbReference type="RefSeq" id="XP_003075170.2">
    <property type="nucleotide sequence ID" value="XM_003075122.2"/>
</dbReference>
<organism evidence="5 6">
    <name type="scientific">Ostreococcus tauri</name>
    <name type="common">Marine green alga</name>
    <dbReference type="NCBI Taxonomy" id="70448"/>
    <lineage>
        <taxon>Eukaryota</taxon>
        <taxon>Viridiplantae</taxon>
        <taxon>Chlorophyta</taxon>
        <taxon>Mamiellophyceae</taxon>
        <taxon>Mamiellales</taxon>
        <taxon>Bathycoccaceae</taxon>
        <taxon>Ostreococcus</taxon>
    </lineage>
</organism>
<dbReference type="InterPro" id="IPR000169">
    <property type="entry name" value="Pept_cys_AS"/>
</dbReference>
<keyword evidence="3" id="KW-1133">Transmembrane helix</keyword>